<dbReference type="HOGENOM" id="CLU_028518_1_2_0"/>
<dbReference type="STRING" id="937777.Deipe_1011"/>
<gene>
    <name evidence="9" type="ordered locus">Deipe_1011</name>
</gene>
<keyword evidence="5 7" id="KW-1133">Transmembrane helix</keyword>
<evidence type="ECO:0000256" key="3">
    <source>
        <dbReference type="ARBA" id="ARBA00022475"/>
    </source>
</evidence>
<feature type="transmembrane region" description="Helical" evidence="7">
    <location>
        <begin position="249"/>
        <end position="274"/>
    </location>
</feature>
<keyword evidence="3" id="KW-1003">Cell membrane</keyword>
<comment type="similarity">
    <text evidence="7">Belongs to the binding-protein-dependent transport system permease family.</text>
</comment>
<evidence type="ECO:0000313" key="9">
    <source>
        <dbReference type="EMBL" id="AFZ66575.1"/>
    </source>
</evidence>
<dbReference type="Pfam" id="PF12911">
    <property type="entry name" value="OppC_N"/>
    <property type="match status" value="1"/>
</dbReference>
<dbReference type="InterPro" id="IPR000515">
    <property type="entry name" value="MetI-like"/>
</dbReference>
<proteinExistence type="inferred from homology"/>
<evidence type="ECO:0000256" key="6">
    <source>
        <dbReference type="ARBA" id="ARBA00023136"/>
    </source>
</evidence>
<evidence type="ECO:0000256" key="1">
    <source>
        <dbReference type="ARBA" id="ARBA00004651"/>
    </source>
</evidence>
<dbReference type="eggNOG" id="COG1173">
    <property type="taxonomic scope" value="Bacteria"/>
</dbReference>
<feature type="transmembrane region" description="Helical" evidence="7">
    <location>
        <begin position="32"/>
        <end position="54"/>
    </location>
</feature>
<sequence length="336" mass="36528">MAVSSAPAAQTVAREGGFWHSRPIRKMRRNPLAITGFSLVVLFILTAILAPLIATPRENCLRDLNLTSSSAVRNPAQGAFWQAILAPPASCYQIPRISFDDTPNPPGERAVFGTSRGYDIFYGLVWGARTALRFAVIIVSINLLIGITIGAISGFYGGWIDTIIQRFIDVIFSIPPLIMTIVLITVLRPSVPTLILALTITGWAGYARIVRGDILRTRELEYVDAARSLGALDWRLIAKHVVPNSLTSIVAVAVLDLGTVPLSIAGLSFLGLGLPVGYSDWGQLMAFARTWIQGPAGQPFAYWYVTFFPAITIILFSLGWNLLGSAARDAFDPRSK</sequence>
<evidence type="ECO:0000256" key="5">
    <source>
        <dbReference type="ARBA" id="ARBA00022989"/>
    </source>
</evidence>
<feature type="transmembrane region" description="Helical" evidence="7">
    <location>
        <begin position="301"/>
        <end position="323"/>
    </location>
</feature>
<dbReference type="CDD" id="cd06261">
    <property type="entry name" value="TM_PBP2"/>
    <property type="match status" value="1"/>
</dbReference>
<dbReference type="KEGG" id="dpd:Deipe_1011"/>
<evidence type="ECO:0000259" key="8">
    <source>
        <dbReference type="PROSITE" id="PS50928"/>
    </source>
</evidence>
<dbReference type="Proteomes" id="UP000010467">
    <property type="component" value="Chromosome"/>
</dbReference>
<reference evidence="10" key="1">
    <citation type="submission" date="2012-03" db="EMBL/GenBank/DDBJ databases">
        <title>Complete sequence of chromosome of Deinococcus peraridilitoris DSM 19664.</title>
        <authorList>
            <person name="Lucas S."/>
            <person name="Copeland A."/>
            <person name="Lapidus A."/>
            <person name="Glavina del Rio T."/>
            <person name="Dalin E."/>
            <person name="Tice H."/>
            <person name="Bruce D."/>
            <person name="Goodwin L."/>
            <person name="Pitluck S."/>
            <person name="Peters L."/>
            <person name="Mikhailova N."/>
            <person name="Lu M."/>
            <person name="Kyrpides N."/>
            <person name="Mavromatis K."/>
            <person name="Ivanova N."/>
            <person name="Brettin T."/>
            <person name="Detter J.C."/>
            <person name="Han C."/>
            <person name="Larimer F."/>
            <person name="Land M."/>
            <person name="Hauser L."/>
            <person name="Markowitz V."/>
            <person name="Cheng J.-F."/>
            <person name="Hugenholtz P."/>
            <person name="Woyke T."/>
            <person name="Wu D."/>
            <person name="Pukall R."/>
            <person name="Steenblock K."/>
            <person name="Brambilla E."/>
            <person name="Klenk H.-P."/>
            <person name="Eisen J.A."/>
        </authorList>
    </citation>
    <scope>NUCLEOTIDE SEQUENCE [LARGE SCALE GENOMIC DNA]</scope>
    <source>
        <strain evidence="10">DSM 19664 / LMG 22246 / CIP 109416 / KR-200</strain>
    </source>
</reference>
<accession>L0A0P7</accession>
<organism evidence="9 10">
    <name type="scientific">Deinococcus peraridilitoris (strain DSM 19664 / LMG 22246 / CIP 109416 / KR-200)</name>
    <dbReference type="NCBI Taxonomy" id="937777"/>
    <lineage>
        <taxon>Bacteria</taxon>
        <taxon>Thermotogati</taxon>
        <taxon>Deinococcota</taxon>
        <taxon>Deinococci</taxon>
        <taxon>Deinococcales</taxon>
        <taxon>Deinococcaceae</taxon>
        <taxon>Deinococcus</taxon>
    </lineage>
</organism>
<evidence type="ECO:0000256" key="7">
    <source>
        <dbReference type="RuleBase" id="RU363032"/>
    </source>
</evidence>
<name>L0A0P7_DEIPD</name>
<dbReference type="GO" id="GO:0055085">
    <property type="term" value="P:transmembrane transport"/>
    <property type="evidence" value="ECO:0007669"/>
    <property type="project" value="InterPro"/>
</dbReference>
<dbReference type="AlphaFoldDB" id="L0A0P7"/>
<dbReference type="EMBL" id="CP003382">
    <property type="protein sequence ID" value="AFZ66575.1"/>
    <property type="molecule type" value="Genomic_DNA"/>
</dbReference>
<dbReference type="InterPro" id="IPR035906">
    <property type="entry name" value="MetI-like_sf"/>
</dbReference>
<protein>
    <submittedName>
        <fullName evidence="9">ABC-type dipeptide/oligopeptide/nickel transport system, permease component</fullName>
    </submittedName>
</protein>
<dbReference type="Pfam" id="PF00528">
    <property type="entry name" value="BPD_transp_1"/>
    <property type="match status" value="1"/>
</dbReference>
<keyword evidence="4 7" id="KW-0812">Transmembrane</keyword>
<feature type="transmembrane region" description="Helical" evidence="7">
    <location>
        <begin position="167"/>
        <end position="187"/>
    </location>
</feature>
<dbReference type="InterPro" id="IPR050366">
    <property type="entry name" value="BP-dependent_transpt_permease"/>
</dbReference>
<keyword evidence="6 7" id="KW-0472">Membrane</keyword>
<dbReference type="SUPFAM" id="SSF161098">
    <property type="entry name" value="MetI-like"/>
    <property type="match status" value="1"/>
</dbReference>
<comment type="subcellular location">
    <subcellularLocation>
        <location evidence="1 7">Cell membrane</location>
        <topology evidence="1 7">Multi-pass membrane protein</topology>
    </subcellularLocation>
</comment>
<dbReference type="Gene3D" id="1.10.3720.10">
    <property type="entry name" value="MetI-like"/>
    <property type="match status" value="1"/>
</dbReference>
<feature type="domain" description="ABC transmembrane type-1" evidence="8">
    <location>
        <begin position="128"/>
        <end position="324"/>
    </location>
</feature>
<dbReference type="GO" id="GO:0005886">
    <property type="term" value="C:plasma membrane"/>
    <property type="evidence" value="ECO:0007669"/>
    <property type="project" value="UniProtKB-SubCell"/>
</dbReference>
<feature type="transmembrane region" description="Helical" evidence="7">
    <location>
        <begin position="131"/>
        <end position="155"/>
    </location>
</feature>
<evidence type="ECO:0000256" key="4">
    <source>
        <dbReference type="ARBA" id="ARBA00022692"/>
    </source>
</evidence>
<dbReference type="PROSITE" id="PS50928">
    <property type="entry name" value="ABC_TM1"/>
    <property type="match status" value="1"/>
</dbReference>
<dbReference type="RefSeq" id="WP_015234885.1">
    <property type="nucleotide sequence ID" value="NC_019793.1"/>
</dbReference>
<evidence type="ECO:0000256" key="2">
    <source>
        <dbReference type="ARBA" id="ARBA00022448"/>
    </source>
</evidence>
<dbReference type="PANTHER" id="PTHR43386:SF1">
    <property type="entry name" value="D,D-DIPEPTIDE TRANSPORT SYSTEM PERMEASE PROTEIN DDPC-RELATED"/>
    <property type="match status" value="1"/>
</dbReference>
<keyword evidence="10" id="KW-1185">Reference proteome</keyword>
<feature type="transmembrane region" description="Helical" evidence="7">
    <location>
        <begin position="193"/>
        <end position="210"/>
    </location>
</feature>
<dbReference type="PATRIC" id="fig|937777.3.peg.1012"/>
<keyword evidence="2 7" id="KW-0813">Transport</keyword>
<dbReference type="PANTHER" id="PTHR43386">
    <property type="entry name" value="OLIGOPEPTIDE TRANSPORT SYSTEM PERMEASE PROTEIN APPC"/>
    <property type="match status" value="1"/>
</dbReference>
<dbReference type="InterPro" id="IPR025966">
    <property type="entry name" value="OppC_N"/>
</dbReference>
<evidence type="ECO:0000313" key="10">
    <source>
        <dbReference type="Proteomes" id="UP000010467"/>
    </source>
</evidence>